<dbReference type="SUPFAM" id="SSF55729">
    <property type="entry name" value="Acyl-CoA N-acyltransferases (Nat)"/>
    <property type="match status" value="1"/>
</dbReference>
<dbReference type="Pfam" id="PF00583">
    <property type="entry name" value="Acetyltransf_1"/>
    <property type="match status" value="1"/>
</dbReference>
<dbReference type="CDD" id="cd04301">
    <property type="entry name" value="NAT_SF"/>
    <property type="match status" value="1"/>
</dbReference>
<dbReference type="AlphaFoldDB" id="A0A6M0RN95"/>
<dbReference type="InterPro" id="IPR016181">
    <property type="entry name" value="Acyl_CoA_acyltransferase"/>
</dbReference>
<reference evidence="2 3" key="1">
    <citation type="journal article" date="2020" name="Microb. Ecol.">
        <title>Ecogenomics of the Marine Benthic Filamentous Cyanobacterium Adonisia.</title>
        <authorList>
            <person name="Walter J.M."/>
            <person name="Coutinho F.H."/>
            <person name="Leomil L."/>
            <person name="Hargreaves P.I."/>
            <person name="Campeao M.E."/>
            <person name="Vieira V.V."/>
            <person name="Silva B.S."/>
            <person name="Fistarol G.O."/>
            <person name="Salomon P.S."/>
            <person name="Sawabe T."/>
            <person name="Mino S."/>
            <person name="Hosokawa M."/>
            <person name="Miyashita H."/>
            <person name="Maruyama F."/>
            <person name="van Verk M.C."/>
            <person name="Dutilh B.E."/>
            <person name="Thompson C.C."/>
            <person name="Thompson F.L."/>
        </authorList>
    </citation>
    <scope>NUCLEOTIDE SEQUENCE [LARGE SCALE GENOMIC DNA]</scope>
    <source>
        <strain evidence="2 3">CCMR0081</strain>
    </source>
</reference>
<dbReference type="RefSeq" id="WP_163699293.1">
    <property type="nucleotide sequence ID" value="NZ_QXHD01000004.1"/>
</dbReference>
<comment type="caution">
    <text evidence="2">The sequence shown here is derived from an EMBL/GenBank/DDBJ whole genome shotgun (WGS) entry which is preliminary data.</text>
</comment>
<proteinExistence type="predicted"/>
<name>A0A6M0RN95_9CYAN</name>
<evidence type="ECO:0000259" key="1">
    <source>
        <dbReference type="PROSITE" id="PS51186"/>
    </source>
</evidence>
<dbReference type="Proteomes" id="UP000481033">
    <property type="component" value="Unassembled WGS sequence"/>
</dbReference>
<evidence type="ECO:0000313" key="3">
    <source>
        <dbReference type="Proteomes" id="UP000481033"/>
    </source>
</evidence>
<gene>
    <name evidence="2" type="ORF">DXZ20_16380</name>
</gene>
<sequence>MQSFQDIRSVSVRALTSANAEAYHAVRLSALCEQPPAFGSLPEDELSLSETAVRLAESDDRCFFGAFQNEQLIGIIRISRYSASNEKHRAYLAGLYVFPSFRCHGCGKALIHKALNWAANAKDIRRIYLTVVTQQEAAIHLYQSLGFRTYGTEPETFSKGGQFYDEYLMTLALSSDNDRNA</sequence>
<evidence type="ECO:0000313" key="2">
    <source>
        <dbReference type="EMBL" id="NEZ57222.1"/>
    </source>
</evidence>
<dbReference type="PANTHER" id="PTHR43072">
    <property type="entry name" value="N-ACETYLTRANSFERASE"/>
    <property type="match status" value="1"/>
</dbReference>
<accession>A0A6M0RN95</accession>
<feature type="domain" description="N-acetyltransferase" evidence="1">
    <location>
        <begin position="10"/>
        <end position="174"/>
    </location>
</feature>
<keyword evidence="3" id="KW-1185">Reference proteome</keyword>
<dbReference type="PANTHER" id="PTHR43072:SF60">
    <property type="entry name" value="L-2,4-DIAMINOBUTYRIC ACID ACETYLTRANSFERASE"/>
    <property type="match status" value="1"/>
</dbReference>
<dbReference type="InterPro" id="IPR000182">
    <property type="entry name" value="GNAT_dom"/>
</dbReference>
<dbReference type="Gene3D" id="3.40.630.30">
    <property type="match status" value="1"/>
</dbReference>
<dbReference type="GO" id="GO:0016747">
    <property type="term" value="F:acyltransferase activity, transferring groups other than amino-acyl groups"/>
    <property type="evidence" value="ECO:0007669"/>
    <property type="project" value="InterPro"/>
</dbReference>
<organism evidence="2 3">
    <name type="scientific">Adonisia turfae CCMR0081</name>
    <dbReference type="NCBI Taxonomy" id="2292702"/>
    <lineage>
        <taxon>Bacteria</taxon>
        <taxon>Bacillati</taxon>
        <taxon>Cyanobacteriota</taxon>
        <taxon>Adonisia</taxon>
        <taxon>Adonisia turfae</taxon>
    </lineage>
</organism>
<protein>
    <submittedName>
        <fullName evidence="2">GNAT family N-acetyltransferase</fullName>
    </submittedName>
</protein>
<keyword evidence="2" id="KW-0808">Transferase</keyword>
<dbReference type="EMBL" id="QXHD01000004">
    <property type="protein sequence ID" value="NEZ57222.1"/>
    <property type="molecule type" value="Genomic_DNA"/>
</dbReference>
<dbReference type="PROSITE" id="PS51186">
    <property type="entry name" value="GNAT"/>
    <property type="match status" value="1"/>
</dbReference>